<sequence length="309" mass="32490">MSQNVPCPMCVCVCPLRWLVGSGFRRLWPAMSDGGMPEVSVDQGPARRLSWTSVQLPAALAPHDSPAASAQSCASSPAPPTPSFPPPPPSQPPASASTSCATLQLPVCPPAPQDAEPADEDSLDERCAVGAAAAPGPPAADALAARLRADSVDSGDMSVLGVALVANCHVSLVIFGLFFLAAGSLLCVIAFRAPTSAANDVQSRVAGTFFLCLAAVMCTFGLCLCRLDYQLSRRDQEKGAADTGDCYIHDDTSRCHRVLPSIQRARRSTQRAKRHVLRQLDERWTCGKCNEASSSYGAMESSDVASFPS</sequence>
<reference evidence="3 4" key="1">
    <citation type="submission" date="2019-07" db="EMBL/GenBank/DDBJ databases">
        <title>Draft genome assembly of a fouling barnacle, Amphibalanus amphitrite (Darwin, 1854): The first reference genome for Thecostraca.</title>
        <authorList>
            <person name="Kim W."/>
        </authorList>
    </citation>
    <scope>NUCLEOTIDE SEQUENCE [LARGE SCALE GENOMIC DNA]</scope>
    <source>
        <strain evidence="3">SNU_AA5</strain>
        <tissue evidence="3">Soma without cirri and trophi</tissue>
    </source>
</reference>
<comment type="caution">
    <text evidence="3">The sequence shown here is derived from an EMBL/GenBank/DDBJ whole genome shotgun (WGS) entry which is preliminary data.</text>
</comment>
<feature type="compositionally biased region" description="Pro residues" evidence="1">
    <location>
        <begin position="77"/>
        <end position="92"/>
    </location>
</feature>
<name>A0A6A4X894_AMPAM</name>
<evidence type="ECO:0000313" key="4">
    <source>
        <dbReference type="Proteomes" id="UP000440578"/>
    </source>
</evidence>
<dbReference type="Proteomes" id="UP000440578">
    <property type="component" value="Unassembled WGS sequence"/>
</dbReference>
<keyword evidence="2" id="KW-0472">Membrane</keyword>
<dbReference type="OrthoDB" id="6395227at2759"/>
<protein>
    <submittedName>
        <fullName evidence="3">Uncharacterized protein</fullName>
    </submittedName>
</protein>
<evidence type="ECO:0000256" key="1">
    <source>
        <dbReference type="SAM" id="MobiDB-lite"/>
    </source>
</evidence>
<dbReference type="AlphaFoldDB" id="A0A6A4X894"/>
<gene>
    <name evidence="3" type="ORF">FJT64_016969</name>
</gene>
<feature type="compositionally biased region" description="Low complexity" evidence="1">
    <location>
        <begin position="65"/>
        <end position="76"/>
    </location>
</feature>
<feature type="transmembrane region" description="Helical" evidence="2">
    <location>
        <begin position="205"/>
        <end position="225"/>
    </location>
</feature>
<feature type="region of interest" description="Disordered" evidence="1">
    <location>
        <begin position="61"/>
        <end position="98"/>
    </location>
</feature>
<keyword evidence="2" id="KW-1133">Transmembrane helix</keyword>
<proteinExistence type="predicted"/>
<keyword evidence="2" id="KW-0812">Transmembrane</keyword>
<evidence type="ECO:0000256" key="2">
    <source>
        <dbReference type="SAM" id="Phobius"/>
    </source>
</evidence>
<keyword evidence="4" id="KW-1185">Reference proteome</keyword>
<evidence type="ECO:0000313" key="3">
    <source>
        <dbReference type="EMBL" id="KAF0312244.1"/>
    </source>
</evidence>
<feature type="transmembrane region" description="Helical" evidence="2">
    <location>
        <begin position="172"/>
        <end position="193"/>
    </location>
</feature>
<accession>A0A6A4X894</accession>
<dbReference type="EMBL" id="VIIS01000183">
    <property type="protein sequence ID" value="KAF0312244.1"/>
    <property type="molecule type" value="Genomic_DNA"/>
</dbReference>
<organism evidence="3 4">
    <name type="scientific">Amphibalanus amphitrite</name>
    <name type="common">Striped barnacle</name>
    <name type="synonym">Balanus amphitrite</name>
    <dbReference type="NCBI Taxonomy" id="1232801"/>
    <lineage>
        <taxon>Eukaryota</taxon>
        <taxon>Metazoa</taxon>
        <taxon>Ecdysozoa</taxon>
        <taxon>Arthropoda</taxon>
        <taxon>Crustacea</taxon>
        <taxon>Multicrustacea</taxon>
        <taxon>Cirripedia</taxon>
        <taxon>Thoracica</taxon>
        <taxon>Thoracicalcarea</taxon>
        <taxon>Balanomorpha</taxon>
        <taxon>Balanoidea</taxon>
        <taxon>Balanidae</taxon>
        <taxon>Amphibalaninae</taxon>
        <taxon>Amphibalanus</taxon>
    </lineage>
</organism>